<sequence length="270" mass="31504">MMAEQSYLCCDVILSLMCNAFGIYVVFKFNTIFFDRKDISKKLEAVVYMGCLALLSIVQEVWSLPILTVGSNLVLCFLVSCIYKGSWRKKAILSVFINTLFLLFEMVSYLLIFRYDLISMEFVTGFVSTLVSYNFVIILEHAVKSRSGENIHRWHWAVIFIVSAISIYLIFILALSNEQMKYVRLGVISLLTINFLIFYLYDELSEAFEAKYEKSLLDQKNQAYLNELEFIKSSNDDLRKLRHDFRNHLLILNKNLKLNAEDFEARWTAD</sequence>
<dbReference type="OrthoDB" id="9816523at2"/>
<feature type="transmembrane region" description="Helical" evidence="1">
    <location>
        <begin position="118"/>
        <end position="142"/>
    </location>
</feature>
<accession>A0A410PY45</accession>
<dbReference type="Proteomes" id="UP000287601">
    <property type="component" value="Chromosome"/>
</dbReference>
<dbReference type="KEGG" id="amij:EQM06_12085"/>
<feature type="transmembrane region" description="Helical" evidence="1">
    <location>
        <begin position="154"/>
        <end position="176"/>
    </location>
</feature>
<feature type="transmembrane region" description="Helical" evidence="1">
    <location>
        <begin position="64"/>
        <end position="83"/>
    </location>
</feature>
<dbReference type="RefSeq" id="WP_128746610.1">
    <property type="nucleotide sequence ID" value="NZ_CP035281.1"/>
</dbReference>
<keyword evidence="1" id="KW-1133">Transmembrane helix</keyword>
<feature type="transmembrane region" description="Helical" evidence="1">
    <location>
        <begin position="95"/>
        <end position="112"/>
    </location>
</feature>
<feature type="transmembrane region" description="Helical" evidence="1">
    <location>
        <begin position="182"/>
        <end position="201"/>
    </location>
</feature>
<evidence type="ECO:0000313" key="3">
    <source>
        <dbReference type="Proteomes" id="UP000287601"/>
    </source>
</evidence>
<protein>
    <submittedName>
        <fullName evidence="2">Uncharacterized protein</fullName>
    </submittedName>
</protein>
<reference evidence="2 3" key="1">
    <citation type="submission" date="2019-01" db="EMBL/GenBank/DDBJ databases">
        <title>Draft genomes of a novel of Aminipila strains.</title>
        <authorList>
            <person name="Ma S."/>
        </authorList>
    </citation>
    <scope>NUCLEOTIDE SEQUENCE [LARGE SCALE GENOMIC DNA]</scope>
    <source>
        <strain evidence="3">JN-39</strain>
    </source>
</reference>
<evidence type="ECO:0000313" key="2">
    <source>
        <dbReference type="EMBL" id="QAT43902.1"/>
    </source>
</evidence>
<gene>
    <name evidence="2" type="ORF">EQM06_12085</name>
</gene>
<proteinExistence type="predicted"/>
<organism evidence="2 3">
    <name type="scientific">Aminipila luticellarii</name>
    <dbReference type="NCBI Taxonomy" id="2507160"/>
    <lineage>
        <taxon>Bacteria</taxon>
        <taxon>Bacillati</taxon>
        <taxon>Bacillota</taxon>
        <taxon>Clostridia</taxon>
        <taxon>Peptostreptococcales</taxon>
        <taxon>Anaerovoracaceae</taxon>
        <taxon>Aminipila</taxon>
    </lineage>
</organism>
<keyword evidence="1" id="KW-0812">Transmembrane</keyword>
<keyword evidence="1" id="KW-0472">Membrane</keyword>
<dbReference type="AlphaFoldDB" id="A0A410PY45"/>
<dbReference type="EMBL" id="CP035281">
    <property type="protein sequence ID" value="QAT43902.1"/>
    <property type="molecule type" value="Genomic_DNA"/>
</dbReference>
<feature type="transmembrane region" description="Helical" evidence="1">
    <location>
        <begin position="6"/>
        <end position="27"/>
    </location>
</feature>
<evidence type="ECO:0000256" key="1">
    <source>
        <dbReference type="SAM" id="Phobius"/>
    </source>
</evidence>
<name>A0A410PY45_9FIRM</name>
<keyword evidence="3" id="KW-1185">Reference proteome</keyword>